<dbReference type="Gene3D" id="1.10.10.10">
    <property type="entry name" value="Winged helix-like DNA-binding domain superfamily/Winged helix DNA-binding domain"/>
    <property type="match status" value="1"/>
</dbReference>
<evidence type="ECO:0000313" key="2">
    <source>
        <dbReference type="EMBL" id="ABF80535.1"/>
    </source>
</evidence>
<dbReference type="InterPro" id="IPR016032">
    <property type="entry name" value="Sig_transdc_resp-reg_C-effctor"/>
</dbReference>
<accession>A0A0H2XZR6</accession>
<protein>
    <submittedName>
        <fullName evidence="2">Transcriptional regulator, LuxR family</fullName>
    </submittedName>
</protein>
<dbReference type="InterPro" id="IPR000792">
    <property type="entry name" value="Tscrpt_reg_LuxR_C"/>
</dbReference>
<dbReference type="SUPFAM" id="SSF46894">
    <property type="entry name" value="C-terminal effector domain of the bipartite response regulators"/>
    <property type="match status" value="1"/>
</dbReference>
<proteinExistence type="predicted"/>
<name>A0A0H2XZR6_BURO1</name>
<dbReference type="EMBL" id="CP000380">
    <property type="protein sequence ID" value="ABF80535.1"/>
    <property type="molecule type" value="Genomic_DNA"/>
</dbReference>
<dbReference type="HOGENOM" id="CLU_037939_0_0_4"/>
<organism evidence="2">
    <name type="scientific">Burkholderia orbicola (strain AU 1054)</name>
    <dbReference type="NCBI Taxonomy" id="331271"/>
    <lineage>
        <taxon>Bacteria</taxon>
        <taxon>Pseudomonadati</taxon>
        <taxon>Pseudomonadota</taxon>
        <taxon>Betaproteobacteria</taxon>
        <taxon>Burkholderiales</taxon>
        <taxon>Burkholderiaceae</taxon>
        <taxon>Burkholderia</taxon>
        <taxon>Burkholderia cepacia complex</taxon>
        <taxon>Burkholderia orbicola</taxon>
    </lineage>
</organism>
<reference evidence="2" key="1">
    <citation type="submission" date="2006-05" db="EMBL/GenBank/DDBJ databases">
        <title>Complete sequence of chromosome 3 of Burkholderia cenocepacia AU 1054.</title>
        <authorList>
            <consortium name="US DOE Joint Genome Institute"/>
            <person name="Copeland A."/>
            <person name="Lucas S."/>
            <person name="Lapidus A."/>
            <person name="Barry K."/>
            <person name="Detter J.C."/>
            <person name="Glavina del Rio T."/>
            <person name="Hammon N."/>
            <person name="Israni S."/>
            <person name="Dalin E."/>
            <person name="Tice H."/>
            <person name="Pitluck S."/>
            <person name="Chain P."/>
            <person name="Malfatti S."/>
            <person name="Shin M."/>
            <person name="Vergez L."/>
            <person name="Schmutz J."/>
            <person name="Larimer F."/>
            <person name="Land M."/>
            <person name="Hauser L."/>
            <person name="Kyrpides N."/>
            <person name="Lykidis A."/>
            <person name="LiPuma J.J."/>
            <person name="Konstantinidis K."/>
            <person name="Tiedje J.M."/>
            <person name="Richardson P."/>
        </authorList>
    </citation>
    <scope>NUCLEOTIDE SEQUENCE [LARGE SCALE GENOMIC DNA]</scope>
    <source>
        <strain evidence="2">AU 1054</strain>
    </source>
</reference>
<sequence>MQMNGLIPSAWIDDVYAAALGDQRWEAVLDGLRLTVGTRMATLLSFDDAARMPAIERAAGDDPSWVAACHHRYNTEFYLYDPVVPVAADWPAGRWFEDVKHLSVRQRTHGVFYREFMHPFGLGGISGLYIHRGEGAGAFLSVQSGPESHGLSDAQRRTIEIMGGHISRALRIHARIGELEARVAAAESALDAVPVPVFLLGPRRELRYTNRAADQLIAAEPALRIVNGRFAPEGCVDDTQWRYAFARGGLLLRRTTGEPLPLALIPVPEQSRLARERPGVAALMTAADLRAPSARAQRLRVFYGLSSAEAELAVLLCCDGRSPQECAALRGVSIGTVRAQIKSIYTKTDVARAAQLTSLVMQT</sequence>
<dbReference type="SMART" id="SM00421">
    <property type="entry name" value="HTH_LUXR"/>
    <property type="match status" value="1"/>
</dbReference>
<dbReference type="InterPro" id="IPR036388">
    <property type="entry name" value="WH-like_DNA-bd_sf"/>
</dbReference>
<evidence type="ECO:0000259" key="1">
    <source>
        <dbReference type="SMART" id="SM00421"/>
    </source>
</evidence>
<feature type="domain" description="HTH luxR-type" evidence="1">
    <location>
        <begin position="302"/>
        <end position="360"/>
    </location>
</feature>
<gene>
    <name evidence="2" type="ordered locus">Bcen_5666</name>
</gene>
<dbReference type="GO" id="GO:0006355">
    <property type="term" value="P:regulation of DNA-templated transcription"/>
    <property type="evidence" value="ECO:0007669"/>
    <property type="project" value="InterPro"/>
</dbReference>
<dbReference type="AlphaFoldDB" id="A0A0H2XZR6"/>
<dbReference type="GO" id="GO:0003677">
    <property type="term" value="F:DNA binding"/>
    <property type="evidence" value="ECO:0007669"/>
    <property type="project" value="InterPro"/>
</dbReference>